<dbReference type="Proteomes" id="UP000001072">
    <property type="component" value="Unassembled WGS sequence"/>
</dbReference>
<dbReference type="OrthoDB" id="2512260at2759"/>
<dbReference type="AlphaFoldDB" id="F4R976"/>
<dbReference type="KEGG" id="mlr:MELLADRAFT_115342"/>
<proteinExistence type="predicted"/>
<dbReference type="HOGENOM" id="CLU_460097_0_0_1"/>
<feature type="compositionally biased region" description="Low complexity" evidence="1">
    <location>
        <begin position="145"/>
        <end position="165"/>
    </location>
</feature>
<name>F4R976_MELLP</name>
<dbReference type="GeneID" id="18925575"/>
<feature type="compositionally biased region" description="Acidic residues" evidence="1">
    <location>
        <begin position="573"/>
        <end position="593"/>
    </location>
</feature>
<dbReference type="VEuPathDB" id="FungiDB:MELLADRAFT_115342"/>
<evidence type="ECO:0000313" key="2">
    <source>
        <dbReference type="EMBL" id="EGG10934.1"/>
    </source>
</evidence>
<feature type="region of interest" description="Disordered" evidence="1">
    <location>
        <begin position="342"/>
        <end position="369"/>
    </location>
</feature>
<feature type="compositionally biased region" description="Polar residues" evidence="1">
    <location>
        <begin position="35"/>
        <end position="52"/>
    </location>
</feature>
<keyword evidence="3" id="KW-1185">Reference proteome</keyword>
<evidence type="ECO:0000313" key="3">
    <source>
        <dbReference type="Proteomes" id="UP000001072"/>
    </source>
</evidence>
<protein>
    <submittedName>
        <fullName evidence="2">Uncharacterized protein</fullName>
    </submittedName>
</protein>
<dbReference type="EMBL" id="GL883093">
    <property type="protein sequence ID" value="EGG10934.1"/>
    <property type="molecule type" value="Genomic_DNA"/>
</dbReference>
<feature type="compositionally biased region" description="Low complexity" evidence="1">
    <location>
        <begin position="53"/>
        <end position="83"/>
    </location>
</feature>
<reference evidence="3" key="1">
    <citation type="journal article" date="2011" name="Proc. Natl. Acad. Sci. U.S.A.">
        <title>Obligate biotrophy features unraveled by the genomic analysis of rust fungi.</title>
        <authorList>
            <person name="Duplessis S."/>
            <person name="Cuomo C.A."/>
            <person name="Lin Y.-C."/>
            <person name="Aerts A."/>
            <person name="Tisserant E."/>
            <person name="Veneault-Fourrey C."/>
            <person name="Joly D.L."/>
            <person name="Hacquard S."/>
            <person name="Amselem J."/>
            <person name="Cantarel B.L."/>
            <person name="Chiu R."/>
            <person name="Coutinho P.M."/>
            <person name="Feau N."/>
            <person name="Field M."/>
            <person name="Frey P."/>
            <person name="Gelhaye E."/>
            <person name="Goldberg J."/>
            <person name="Grabherr M.G."/>
            <person name="Kodira C.D."/>
            <person name="Kohler A."/>
            <person name="Kuees U."/>
            <person name="Lindquist E.A."/>
            <person name="Lucas S.M."/>
            <person name="Mago R."/>
            <person name="Mauceli E."/>
            <person name="Morin E."/>
            <person name="Murat C."/>
            <person name="Pangilinan J.L."/>
            <person name="Park R."/>
            <person name="Pearson M."/>
            <person name="Quesneville H."/>
            <person name="Rouhier N."/>
            <person name="Sakthikumar S."/>
            <person name="Salamov A.A."/>
            <person name="Schmutz J."/>
            <person name="Selles B."/>
            <person name="Shapiro H."/>
            <person name="Tanguay P."/>
            <person name="Tuskan G.A."/>
            <person name="Henrissat B."/>
            <person name="Van de Peer Y."/>
            <person name="Rouze P."/>
            <person name="Ellis J.G."/>
            <person name="Dodds P.N."/>
            <person name="Schein J.E."/>
            <person name="Zhong S."/>
            <person name="Hamelin R.C."/>
            <person name="Grigoriev I.V."/>
            <person name="Szabo L.J."/>
            <person name="Martin F."/>
        </authorList>
    </citation>
    <scope>NUCLEOTIDE SEQUENCE [LARGE SCALE GENOMIC DNA]</scope>
    <source>
        <strain evidence="3">98AG31 / pathotype 3-4-7</strain>
    </source>
</reference>
<dbReference type="InParanoid" id="F4R976"/>
<feature type="compositionally biased region" description="Polar residues" evidence="1">
    <location>
        <begin position="345"/>
        <end position="355"/>
    </location>
</feature>
<sequence length="593" mass="65605">MDSYQASLPNLTQLAYSQTDYDNLDFTQGTNLGFNNQSFIQPPTPPFTQSVLPYQSSHSQYQQTSHQSYQQPSHQSQYQHTSQVGANFGPGSQTTYWSPGPRQEPLGQLPRPTSLNAGRGEHTSSGRGGHANSSLRARGRGRGQGPTRTQLTRIQQTPTSTATTPTEPPLSMKQILDQFLPKSIVTMLPDSAKTFTPIVANQLEEVMKKVVAKEILAAELRVVAAKNCKKSFSQADGSFFMALENDLDIIRVIYCLVRRVSPERASRHIGEFKAMRDATLWNGFQASPEGQEVYRTHRGIKGKANSVLSDLWNEKTLDEKLTYQQYVRKSKNLTSVLLGAEGDDLNQTTGDSSDSVEPKSTGENGWVGSGRSLASAQQTAELWLAETEVEAKRIASLTNSNIVILCVSSHLGPNAFQMFAGSPRGRSWLKLNQERYGSAYCNCEFQSFCTGVAVAKLDTPGVKAKKSIAYPKQDQARAALKGLLKKTFPTKNYAWPWINCEARLLHWGAKIVLHPEAQTELGFVTQLSKNLNDEQGDCISTDITKGLFELAQVPKDSSGLKKRAPKRKREQESASEEGDEDETDEEENEDINE</sequence>
<feature type="region of interest" description="Disordered" evidence="1">
    <location>
        <begin position="554"/>
        <end position="593"/>
    </location>
</feature>
<feature type="region of interest" description="Disordered" evidence="1">
    <location>
        <begin position="35"/>
        <end position="169"/>
    </location>
</feature>
<organism evidence="3">
    <name type="scientific">Melampsora larici-populina (strain 98AG31 / pathotype 3-4-7)</name>
    <name type="common">Poplar leaf rust fungus</name>
    <dbReference type="NCBI Taxonomy" id="747676"/>
    <lineage>
        <taxon>Eukaryota</taxon>
        <taxon>Fungi</taxon>
        <taxon>Dikarya</taxon>
        <taxon>Basidiomycota</taxon>
        <taxon>Pucciniomycotina</taxon>
        <taxon>Pucciniomycetes</taxon>
        <taxon>Pucciniales</taxon>
        <taxon>Melampsoraceae</taxon>
        <taxon>Melampsora</taxon>
    </lineage>
</organism>
<dbReference type="RefSeq" id="XP_007405536.1">
    <property type="nucleotide sequence ID" value="XM_007405474.1"/>
</dbReference>
<evidence type="ECO:0000256" key="1">
    <source>
        <dbReference type="SAM" id="MobiDB-lite"/>
    </source>
</evidence>
<gene>
    <name evidence="2" type="ORF">MELLADRAFT_115342</name>
</gene>
<accession>F4R976</accession>